<evidence type="ECO:0000313" key="2">
    <source>
        <dbReference type="EMBL" id="WLQ45049.1"/>
    </source>
</evidence>
<dbReference type="RefSeq" id="WP_306092261.1">
    <property type="nucleotide sequence ID" value="NZ_CP120992.1"/>
</dbReference>
<proteinExistence type="predicted"/>
<reference evidence="2 3" key="1">
    <citation type="submission" date="2023-03" db="EMBL/GenBank/DDBJ databases">
        <title>Isolation and description of six Streptomyces strains from soil environments, able to metabolize different microbial glucans.</title>
        <authorList>
            <person name="Widen T."/>
            <person name="Larsbrink J."/>
        </authorList>
    </citation>
    <scope>NUCLEOTIDE SEQUENCE [LARGE SCALE GENOMIC DNA]</scope>
    <source>
        <strain evidence="2 3">Mut2</strain>
    </source>
</reference>
<protein>
    <submittedName>
        <fullName evidence="2">Uncharacterized protein</fullName>
    </submittedName>
</protein>
<evidence type="ECO:0000313" key="3">
    <source>
        <dbReference type="Proteomes" id="UP001229952"/>
    </source>
</evidence>
<organism evidence="2 3">
    <name type="scientific">Streptomyces laculatispora</name>
    <dbReference type="NCBI Taxonomy" id="887464"/>
    <lineage>
        <taxon>Bacteria</taxon>
        <taxon>Bacillati</taxon>
        <taxon>Actinomycetota</taxon>
        <taxon>Actinomycetes</taxon>
        <taxon>Kitasatosporales</taxon>
        <taxon>Streptomycetaceae</taxon>
        <taxon>Streptomyces</taxon>
    </lineage>
</organism>
<keyword evidence="3" id="KW-1185">Reference proteome</keyword>
<accession>A0ABY9IEM8</accession>
<sequence>MSLDVAPPTLFRASAIAAAGVPWLADGFHLRVKLNPWIGFPIHPFAAWRLGFDEELTELPIQWRDAYGNALTVPFDLEQTGGFAEGSLFGYPAADPCIWAEVDVDDRGLRVDLLDALHATAGGARVLATRRSAPFRFGHTRVARLQVSGAGTVSTAWGLRQTSVLQETAIADRPPDLVFGLPLPLGPWYAPDSNTDPLGAAAERVALAAPRRLNPPDNPAGRLPDDTDPDAETRRIVERIAPEYVDPWLQSGWYDPELAPAHATFSDSVASADNRPVKATAAITPSLSTMAVDPQIARYLGLATTVPFSATAPIQRANVWVVAGRWAVQRERTLHPSSDQLGAPLTLGDVLGPPASGGWADGLLDGVFPDAPQLIGDLAQRPGGEDGPWSGATLFAVAVAAGDAPPDPPDPFQLSAAEPGQWNPSADPDDPGPESWRQPVSFGAQPARGMVGFARTGPDGPVALHRFAPSQAQGYVTRALPLVPNWAANNQRVVEDRTVPADPAGASWRVWGADEFGQWSDGAELGVPLPMRPAPPAPVLEATFRAEPADGSTGPRVPGTLRLRYTAPDPGSAAPGSLPIVELRVGVDGEPLAQRPLDPGETVVLEATPAPFDVGERRSVRIGSTYLDADGTASPASENDCAVHDTRAPQVVPTSPMVLWAGQKDATGWAELALRWPPQPHADRYRIYLGDARRLAGELGLSLPLTPVRATQAHQIHLAGDQLTTKSAFTFLGETGGAPSDDGFVHFATRIPGGLRSIQFVRVVPLTAGGAEAAFPSCGLVPIAVPVQDRPPPPLLDARTDPNHGLTLTLRAHGLRPELLGAAPGSTPEYHLRRTSRGVDGHYAPIHLTGFLSGPDADGVWSATVNVPPVELAPFVHRVWYAEVRYPAEPALPPGVVALPADGGIEPAWSTVGSSSEGLWSEPSLAAESLLVPPDGPGAPAAPDVTTGADGSVALSLGGLPTALPAADAPYLLEIYRGTAGTLAEQQAVVPVLDPTLSWTDPSPVPDAHFDLVVVDPIGRRSPATRARGAVA</sequence>
<evidence type="ECO:0000256" key="1">
    <source>
        <dbReference type="SAM" id="MobiDB-lite"/>
    </source>
</evidence>
<name>A0ABY9IEM8_9ACTN</name>
<gene>
    <name evidence="2" type="ORF">P8A22_37290</name>
</gene>
<feature type="region of interest" description="Disordered" evidence="1">
    <location>
        <begin position="401"/>
        <end position="441"/>
    </location>
</feature>
<feature type="region of interest" description="Disordered" evidence="1">
    <location>
        <begin position="208"/>
        <end position="231"/>
    </location>
</feature>
<dbReference type="Proteomes" id="UP001229952">
    <property type="component" value="Chromosome"/>
</dbReference>
<dbReference type="EMBL" id="CP120992">
    <property type="protein sequence ID" value="WLQ45049.1"/>
    <property type="molecule type" value="Genomic_DNA"/>
</dbReference>